<keyword evidence="1" id="KW-0540">Nuclease</keyword>
<dbReference type="EMBL" id="JAWDGP010003588">
    <property type="protein sequence ID" value="KAK3772912.1"/>
    <property type="molecule type" value="Genomic_DNA"/>
</dbReference>
<proteinExistence type="predicted"/>
<evidence type="ECO:0000256" key="1">
    <source>
        <dbReference type="ARBA" id="ARBA00022722"/>
    </source>
</evidence>
<organism evidence="2 3">
    <name type="scientific">Elysia crispata</name>
    <name type="common">lettuce slug</name>
    <dbReference type="NCBI Taxonomy" id="231223"/>
    <lineage>
        <taxon>Eukaryota</taxon>
        <taxon>Metazoa</taxon>
        <taxon>Spiralia</taxon>
        <taxon>Lophotrochozoa</taxon>
        <taxon>Mollusca</taxon>
        <taxon>Gastropoda</taxon>
        <taxon>Heterobranchia</taxon>
        <taxon>Euthyneura</taxon>
        <taxon>Panpulmonata</taxon>
        <taxon>Sacoglossa</taxon>
        <taxon>Placobranchoidea</taxon>
        <taxon>Plakobranchidae</taxon>
        <taxon>Elysia</taxon>
    </lineage>
</organism>
<dbReference type="PANTHER" id="PTHR11046:SF15">
    <property type="entry name" value="RIBOFLAVIN TRANSPORTER 1 ISOFORM X1"/>
    <property type="match status" value="1"/>
</dbReference>
<accession>A0AAE0ZPC1</accession>
<dbReference type="GO" id="GO:0000175">
    <property type="term" value="F:3'-5'-RNA exonuclease activity"/>
    <property type="evidence" value="ECO:0007669"/>
    <property type="project" value="InterPro"/>
</dbReference>
<protein>
    <submittedName>
        <fullName evidence="2">Uncharacterized protein</fullName>
    </submittedName>
</protein>
<evidence type="ECO:0000313" key="2">
    <source>
        <dbReference type="EMBL" id="KAK3772912.1"/>
    </source>
</evidence>
<evidence type="ECO:0000313" key="3">
    <source>
        <dbReference type="Proteomes" id="UP001283361"/>
    </source>
</evidence>
<keyword evidence="1" id="KW-0378">Hydrolase</keyword>
<sequence>MSTNHLRSGSFALVDEWFKHIYPEHDFEQDRLRQVIYRTAERSQRALDLPAYLSRTFEVDWVTADLQEWGLTRDNDSPPQRILPDSALVKKLKEDLKANVEKVAESAIAAITLHSDGTSRDGKKIVGHQLSVDDGILHENPNRKIQSVSLDLQDKNLMTFVCCLALVFLKVTGPYWSLVKSDNTMYCDFHKYVAILRSHLVKWSDDPSEIFYFRFKSVFPDLSFTSSFYDSIHLYIEKHGDRSLMTQIVQSLSRECLIVTDRQLADFLDEGKFVNCDESTRSQLKHCPLSNLIGESAFWDFDYDVGKRRNASLHNRSAVHSVKRNKTVNFVSSKSTTVKNKLLGRENARLPAVENV</sequence>
<dbReference type="PANTHER" id="PTHR11046">
    <property type="entry name" value="OLIGORIBONUCLEASE, MITOCHONDRIAL"/>
    <property type="match status" value="1"/>
</dbReference>
<reference evidence="2" key="1">
    <citation type="journal article" date="2023" name="G3 (Bethesda)">
        <title>A reference genome for the long-term kleptoplast-retaining sea slug Elysia crispata morphotype clarki.</title>
        <authorList>
            <person name="Eastman K.E."/>
            <person name="Pendleton A.L."/>
            <person name="Shaikh M.A."/>
            <person name="Suttiyut T."/>
            <person name="Ogas R."/>
            <person name="Tomko P."/>
            <person name="Gavelis G."/>
            <person name="Widhalm J.R."/>
            <person name="Wisecaver J.H."/>
        </authorList>
    </citation>
    <scope>NUCLEOTIDE SEQUENCE</scope>
    <source>
        <strain evidence="2">ECLA1</strain>
    </source>
</reference>
<dbReference type="Proteomes" id="UP001283361">
    <property type="component" value="Unassembled WGS sequence"/>
</dbReference>
<dbReference type="InterPro" id="IPR022894">
    <property type="entry name" value="Oligoribonuclease"/>
</dbReference>
<gene>
    <name evidence="2" type="ORF">RRG08_024096</name>
</gene>
<keyword evidence="3" id="KW-1185">Reference proteome</keyword>
<dbReference type="AlphaFoldDB" id="A0AAE0ZPC1"/>
<name>A0AAE0ZPC1_9GAST</name>
<comment type="caution">
    <text evidence="2">The sequence shown here is derived from an EMBL/GenBank/DDBJ whole genome shotgun (WGS) entry which is preliminary data.</text>
</comment>